<dbReference type="CDD" id="cd13399">
    <property type="entry name" value="Slt35-like"/>
    <property type="match status" value="1"/>
</dbReference>
<name>A0ABR7LFJ8_9PSEU</name>
<evidence type="ECO:0000259" key="1">
    <source>
        <dbReference type="Pfam" id="PF01464"/>
    </source>
</evidence>
<dbReference type="RefSeq" id="WP_187224422.1">
    <property type="nucleotide sequence ID" value="NZ_JABVED010000028.1"/>
</dbReference>
<evidence type="ECO:0000313" key="4">
    <source>
        <dbReference type="Proteomes" id="UP000734823"/>
    </source>
</evidence>
<dbReference type="InterPro" id="IPR058593">
    <property type="entry name" value="ARB_07466-like_C"/>
</dbReference>
<evidence type="ECO:0000259" key="2">
    <source>
        <dbReference type="Pfam" id="PF26571"/>
    </source>
</evidence>
<feature type="domain" description="ARB-07466-like C-terminal" evidence="2">
    <location>
        <begin position="203"/>
        <end position="299"/>
    </location>
</feature>
<reference evidence="3 4" key="1">
    <citation type="submission" date="2020-06" db="EMBL/GenBank/DDBJ databases">
        <title>Actinokineospora xiongansis sp. nov., isolated from soil of Baiyangdian.</title>
        <authorList>
            <person name="Zhang X."/>
        </authorList>
    </citation>
    <scope>NUCLEOTIDE SEQUENCE [LARGE SCALE GENOMIC DNA]</scope>
    <source>
        <strain evidence="3 4">HBU206404</strain>
    </source>
</reference>
<dbReference type="Proteomes" id="UP000734823">
    <property type="component" value="Unassembled WGS sequence"/>
</dbReference>
<evidence type="ECO:0000313" key="3">
    <source>
        <dbReference type="EMBL" id="MBC6451347.1"/>
    </source>
</evidence>
<sequence>MFVKAAGAAAAALVLITVLIGAAAAAAVSALLGGGSSSTPSTAALNDIPADYIVLYQQAAIVCPGLDWAILAAIGKIESDHGRSKLPGVTVGENRSGAAGPMQFLKPTFDSVIARHPIPPGGANPPSRYHPHDAVHAAAFYLCYSGAQHDLRRALHSYNNSDTYASSVLTLAAHYGATSATSPGQLGLDWPPEAATVADPTSGGHITPRTHTLLRALQNNAMTGDGIGCFAHRPANPDSDHPKGRACDIMINPQDPQAVAHVWTIANWLITNQARYGINYLIWQGQYWSAREPRWTPYRSDNYGCPNPANITGCHYDHIHFSLF</sequence>
<accession>A0ABR7LFJ8</accession>
<gene>
    <name evidence="3" type="ORF">GPZ80_29730</name>
</gene>
<dbReference type="Gene3D" id="1.10.530.10">
    <property type="match status" value="1"/>
</dbReference>
<dbReference type="Pfam" id="PF26571">
    <property type="entry name" value="VldE"/>
    <property type="match status" value="1"/>
</dbReference>
<dbReference type="Pfam" id="PF01464">
    <property type="entry name" value="SLT"/>
    <property type="match status" value="1"/>
</dbReference>
<dbReference type="InterPro" id="IPR023346">
    <property type="entry name" value="Lysozyme-like_dom_sf"/>
</dbReference>
<dbReference type="EMBL" id="JABVED010000028">
    <property type="protein sequence ID" value="MBC6451347.1"/>
    <property type="molecule type" value="Genomic_DNA"/>
</dbReference>
<feature type="domain" description="Transglycosylase SLT" evidence="1">
    <location>
        <begin position="63"/>
        <end position="161"/>
    </location>
</feature>
<keyword evidence="4" id="KW-1185">Reference proteome</keyword>
<comment type="caution">
    <text evidence="3">The sequence shown here is derived from an EMBL/GenBank/DDBJ whole genome shotgun (WGS) entry which is preliminary data.</text>
</comment>
<proteinExistence type="predicted"/>
<dbReference type="SUPFAM" id="SSF53955">
    <property type="entry name" value="Lysozyme-like"/>
    <property type="match status" value="1"/>
</dbReference>
<organism evidence="3 4">
    <name type="scientific">Actinokineospora xionganensis</name>
    <dbReference type="NCBI Taxonomy" id="2684470"/>
    <lineage>
        <taxon>Bacteria</taxon>
        <taxon>Bacillati</taxon>
        <taxon>Actinomycetota</taxon>
        <taxon>Actinomycetes</taxon>
        <taxon>Pseudonocardiales</taxon>
        <taxon>Pseudonocardiaceae</taxon>
        <taxon>Actinokineospora</taxon>
    </lineage>
</organism>
<protein>
    <submittedName>
        <fullName evidence="3">Lytic transglycosylase domain-containing protein</fullName>
    </submittedName>
</protein>
<dbReference type="InterPro" id="IPR008258">
    <property type="entry name" value="Transglycosylase_SLT_dom_1"/>
</dbReference>